<dbReference type="GO" id="GO:0070449">
    <property type="term" value="C:elongin complex"/>
    <property type="evidence" value="ECO:0007669"/>
    <property type="project" value="InterPro"/>
</dbReference>
<feature type="compositionally biased region" description="Polar residues" evidence="12">
    <location>
        <begin position="215"/>
        <end position="231"/>
    </location>
</feature>
<keyword evidence="8" id="KW-0810">Translation regulation</keyword>
<dbReference type="InterPro" id="IPR010684">
    <property type="entry name" value="RNA_pol_II_trans_fac_SIII_A"/>
</dbReference>
<dbReference type="InterPro" id="IPR035441">
    <property type="entry name" value="TFIIS/LEDGF_dom_sf"/>
</dbReference>
<evidence type="ECO:0000256" key="6">
    <source>
        <dbReference type="ARBA" id="ARBA00022574"/>
    </source>
</evidence>
<protein>
    <recommendedName>
        <fullName evidence="4">Eukaryotic translation initiation factor 2A</fullName>
    </recommendedName>
</protein>
<evidence type="ECO:0000256" key="5">
    <source>
        <dbReference type="ARBA" id="ARBA00022540"/>
    </source>
</evidence>
<evidence type="ECO:0000256" key="2">
    <source>
        <dbReference type="ARBA" id="ARBA00004123"/>
    </source>
</evidence>
<feature type="compositionally biased region" description="Basic residues" evidence="12">
    <location>
        <begin position="187"/>
        <end position="196"/>
    </location>
</feature>
<dbReference type="InterPro" id="IPR003617">
    <property type="entry name" value="TFIIS/CRSP70_N_sub"/>
</dbReference>
<dbReference type="GO" id="GO:0003743">
    <property type="term" value="F:translation initiation factor activity"/>
    <property type="evidence" value="ECO:0007669"/>
    <property type="project" value="UniProtKB-KW"/>
</dbReference>
<keyword evidence="13" id="KW-1133">Transmembrane helix</keyword>
<dbReference type="SUPFAM" id="SSF47676">
    <property type="entry name" value="Conserved domain common to transcription factors TFIIS, elongin A, CRSP70"/>
    <property type="match status" value="1"/>
</dbReference>
<dbReference type="Gene3D" id="6.10.250.3180">
    <property type="match status" value="1"/>
</dbReference>
<name>A0A0V0ZP31_9BILA</name>
<evidence type="ECO:0000256" key="12">
    <source>
        <dbReference type="SAM" id="MobiDB-lite"/>
    </source>
</evidence>
<keyword evidence="6" id="KW-0853">WD repeat</keyword>
<dbReference type="Pfam" id="PF08711">
    <property type="entry name" value="Med26"/>
    <property type="match status" value="1"/>
</dbReference>
<keyword evidence="13" id="KW-0472">Membrane</keyword>
<dbReference type="InterPro" id="IPR013979">
    <property type="entry name" value="TIF_beta_prop-like"/>
</dbReference>
<comment type="caution">
    <text evidence="15">The sequence shown here is derived from an EMBL/GenBank/DDBJ whole genome shotgun (WGS) entry which is preliminary data.</text>
</comment>
<evidence type="ECO:0000256" key="3">
    <source>
        <dbReference type="ARBA" id="ARBA00009573"/>
    </source>
</evidence>
<dbReference type="InterPro" id="IPR015943">
    <property type="entry name" value="WD40/YVTN_repeat-like_dom_sf"/>
</dbReference>
<dbReference type="Proteomes" id="UP000054783">
    <property type="component" value="Unassembled WGS sequence"/>
</dbReference>
<dbReference type="PROSITE" id="PS51319">
    <property type="entry name" value="TFIIS_N"/>
    <property type="match status" value="1"/>
</dbReference>
<dbReference type="Gene3D" id="2.130.10.10">
    <property type="entry name" value="YVTN repeat-like/Quinoprotein amine dehydrogenase"/>
    <property type="match status" value="1"/>
</dbReference>
<evidence type="ECO:0000256" key="1">
    <source>
        <dbReference type="ARBA" id="ARBA00003993"/>
    </source>
</evidence>
<keyword evidence="13" id="KW-0812">Transmembrane</keyword>
<dbReference type="InterPro" id="IPR017923">
    <property type="entry name" value="TFIIS_N"/>
</dbReference>
<dbReference type="GO" id="GO:0006417">
    <property type="term" value="P:regulation of translation"/>
    <property type="evidence" value="ECO:0007669"/>
    <property type="project" value="UniProtKB-KW"/>
</dbReference>
<keyword evidence="16" id="KW-1185">Reference proteome</keyword>
<feature type="compositionally biased region" description="Basic and acidic residues" evidence="12">
    <location>
        <begin position="1207"/>
        <end position="1222"/>
    </location>
</feature>
<dbReference type="AlphaFoldDB" id="A0A0V0ZP31"/>
<dbReference type="GO" id="GO:0003729">
    <property type="term" value="F:mRNA binding"/>
    <property type="evidence" value="ECO:0007669"/>
    <property type="project" value="TreeGrafter"/>
</dbReference>
<dbReference type="Pfam" id="PF08662">
    <property type="entry name" value="eIF2A"/>
    <property type="match status" value="2"/>
</dbReference>
<dbReference type="Gene3D" id="1.20.930.10">
    <property type="entry name" value="Conserved domain common to transcription factors TFIIS, elongin A, CRSP70"/>
    <property type="match status" value="1"/>
</dbReference>
<dbReference type="GO" id="GO:0000049">
    <property type="term" value="F:tRNA binding"/>
    <property type="evidence" value="ECO:0007669"/>
    <property type="project" value="TreeGrafter"/>
</dbReference>
<dbReference type="SUPFAM" id="SSF50960">
    <property type="entry name" value="TolB, C-terminal domain"/>
    <property type="match status" value="1"/>
</dbReference>
<feature type="compositionally biased region" description="Basic and acidic residues" evidence="12">
    <location>
        <begin position="1062"/>
        <end position="1073"/>
    </location>
</feature>
<evidence type="ECO:0000313" key="15">
    <source>
        <dbReference type="EMBL" id="KRY14353.1"/>
    </source>
</evidence>
<comment type="similarity">
    <text evidence="3">Belongs to the WD repeat EIF2A family.</text>
</comment>
<feature type="region of interest" description="Disordered" evidence="12">
    <location>
        <begin position="1199"/>
        <end position="1223"/>
    </location>
</feature>
<evidence type="ECO:0000256" key="4">
    <source>
        <dbReference type="ARBA" id="ARBA00013819"/>
    </source>
</evidence>
<evidence type="ECO:0000256" key="11">
    <source>
        <dbReference type="PROSITE-ProRule" id="PRU00649"/>
    </source>
</evidence>
<keyword evidence="7" id="KW-0677">Repeat</keyword>
<keyword evidence="9" id="KW-0648">Protein biosynthesis</keyword>
<accession>A0A0V0ZP31</accession>
<reference evidence="15 16" key="1">
    <citation type="submission" date="2015-01" db="EMBL/GenBank/DDBJ databases">
        <title>Evolution of Trichinella species and genotypes.</title>
        <authorList>
            <person name="Korhonen P.K."/>
            <person name="Edoardo P."/>
            <person name="Giuseppe L.R."/>
            <person name="Gasser R.B."/>
        </authorList>
    </citation>
    <scope>NUCLEOTIDE SEQUENCE [LARGE SCALE GENOMIC DNA]</scope>
    <source>
        <strain evidence="15">ISS2496</strain>
    </source>
</reference>
<gene>
    <name evidence="15" type="ORF">T12_8942</name>
</gene>
<evidence type="ECO:0000313" key="16">
    <source>
        <dbReference type="Proteomes" id="UP000054783"/>
    </source>
</evidence>
<feature type="region of interest" description="Disordered" evidence="12">
    <location>
        <begin position="130"/>
        <end position="151"/>
    </location>
</feature>
<comment type="function">
    <text evidence="1">Functions in the early steps of protein synthesis of a small number of specific mRNAs. Acts by directing the binding of methionyl-tRNAi to 40S ribosomal subunits. In contrast to the eIF-2 complex, it binds methionyl-tRNAi to 40S subunits in a codon-dependent manner, whereas the eIF-2 complex binds methionyl-tRNAi to 40S subunits in a GTP-dependent manner.</text>
</comment>
<dbReference type="GO" id="GO:0043022">
    <property type="term" value="F:ribosome binding"/>
    <property type="evidence" value="ECO:0007669"/>
    <property type="project" value="TreeGrafter"/>
</dbReference>
<keyword evidence="10 11" id="KW-0539">Nucleus</keyword>
<organism evidence="15 16">
    <name type="scientific">Trichinella patagoniensis</name>
    <dbReference type="NCBI Taxonomy" id="990121"/>
    <lineage>
        <taxon>Eukaryota</taxon>
        <taxon>Metazoa</taxon>
        <taxon>Ecdysozoa</taxon>
        <taxon>Nematoda</taxon>
        <taxon>Enoplea</taxon>
        <taxon>Dorylaimia</taxon>
        <taxon>Trichinellida</taxon>
        <taxon>Trichinellidae</taxon>
        <taxon>Trichinella</taxon>
    </lineage>
</organism>
<sequence>LKMNYKDEIEGLKKWLLGDDRVKKMRALRKLETLPITLEILQQTGIGIALNSLRNEKEYSERVKTLVFKWKEIAYSTARKKGIEIDFCETTANKYSVKPRDATVAESAVKITSSSSSKVSTKPDTLAKCEMKRSADTRSTEDALTSEKESASAFKVPKVSKRIKLTTGSDSFADALGSVDHLPKNYNRSHKRKLGQKSKQIPNGDSLPDVEILKSLQTSLNEPGPSNQSNMYFVKADSKPPSYNKTKTNDCAIKKSCTMKGDYDYLDQQLVKRGHSRTQVYSGRRSHTVQSIQKLFDMCIRVLSDNIDQLEFTGGVPYSILRPVLSRASPQQLVKIEHYNPYLSIDLQELWKEHCKKEFNCLACDLLKKETYRQMYERMVMQREQKFLEVTRSISESMNNANGTVKIICIGIILFYFLIMILFNYVSIVRVAKLSEVKTPRDVLRRQAKYGTGLLALPSCEDIIESRRYGLAGGGSSSKMKSQNTARRTEAGHAALIGQFVRAELQAQYAVAFSGHLFGHLLASGGFENHIPLFGKAAAAGLGGEFVRTGEPGNLSGTTTQLFFGKIQPFGFDGGLEIYANQSTHSSHGRRVGHAGLAGENVRARLERDVLLTATVFGQPTTDQRALVPPASDDHLTAALGGEFVAAGLHGYDGVGLVAPVVTLTVGQQPVLLVLDSADVGSAGEERRRALLRGELVCSALGSGDALALAVRLDEAAVFGPVYVRPRTAESAHPFLRGEFVGAGLQRQYRLAGIELFKSPLARFGRIFVYKCSKWRLHAAFDENEATNLFFSPKNSVLCTFKPYSTAVGVTSVESNLKLWSMFTGELLCEWVQKNIEKMASARLYRFSLKAPIDIIACKNFQADRVDFHWNKNGTAVLVMAILDVDPQNKSYYGCENLHLMTTYGEACNVPLDREGPIHSVDWHPGSKLFCVVYGISGNIECWSMKDRKKISEFVAEDTTFFEISPDGIHFITATTSPRLRVSNGLKIWHCSGKVIHEINCIDETLLWQVIWSSEGKDKFPKPVIDLSSFQGAKAVQQSAYVPPHLRGTIKAEPAKSSLGEVDSRFNGDESASKKRKNVGFKKDHHGNFGKLLNTDNTKATDKGERMKKIRSLQTKLRQIKILKDKQSQGCKLELNQIEKINREEEIQAQLERLTITGGATRLKEKENDRDRKTVVMFCFAGAQVGWRFVIFPRKASSLPSHKNQKHRDEQNGRGDDRRELPPLHADLVRNGFAFH</sequence>
<feature type="transmembrane region" description="Helical" evidence="13">
    <location>
        <begin position="407"/>
        <end position="426"/>
    </location>
</feature>
<keyword evidence="5 15" id="KW-0396">Initiation factor</keyword>
<dbReference type="PANTHER" id="PTHR13227:SF0">
    <property type="entry name" value="EUKARYOTIC TRANSLATION INITIATION FACTOR 2A"/>
    <property type="match status" value="1"/>
</dbReference>
<dbReference type="Pfam" id="PF06881">
    <property type="entry name" value="Elongin_A"/>
    <property type="match status" value="1"/>
</dbReference>
<evidence type="ECO:0000256" key="13">
    <source>
        <dbReference type="SAM" id="Phobius"/>
    </source>
</evidence>
<dbReference type="InterPro" id="IPR011387">
    <property type="entry name" value="TIF2A"/>
</dbReference>
<proteinExistence type="inferred from homology"/>
<evidence type="ECO:0000256" key="8">
    <source>
        <dbReference type="ARBA" id="ARBA00022845"/>
    </source>
</evidence>
<feature type="non-terminal residue" evidence="15">
    <location>
        <position position="1"/>
    </location>
</feature>
<dbReference type="EMBL" id="JYDQ01000118">
    <property type="protein sequence ID" value="KRY14353.1"/>
    <property type="molecule type" value="Genomic_DNA"/>
</dbReference>
<evidence type="ECO:0000256" key="7">
    <source>
        <dbReference type="ARBA" id="ARBA00022737"/>
    </source>
</evidence>
<dbReference type="GO" id="GO:0022627">
    <property type="term" value="C:cytosolic small ribosomal subunit"/>
    <property type="evidence" value="ECO:0007669"/>
    <property type="project" value="TreeGrafter"/>
</dbReference>
<feature type="region of interest" description="Disordered" evidence="12">
    <location>
        <begin position="1061"/>
        <end position="1081"/>
    </location>
</feature>
<comment type="subcellular location">
    <subcellularLocation>
        <location evidence="2 11">Nucleus</location>
    </subcellularLocation>
</comment>
<evidence type="ECO:0000256" key="10">
    <source>
        <dbReference type="ARBA" id="ARBA00023242"/>
    </source>
</evidence>
<feature type="region of interest" description="Disordered" evidence="12">
    <location>
        <begin position="178"/>
        <end position="245"/>
    </location>
</feature>
<evidence type="ECO:0000259" key="14">
    <source>
        <dbReference type="PROSITE" id="PS51319"/>
    </source>
</evidence>
<feature type="domain" description="TFIIS N-terminal" evidence="14">
    <location>
        <begin position="1"/>
        <end position="77"/>
    </location>
</feature>
<feature type="compositionally biased region" description="Basic and acidic residues" evidence="12">
    <location>
        <begin position="130"/>
        <end position="150"/>
    </location>
</feature>
<dbReference type="SMART" id="SM00509">
    <property type="entry name" value="TFS2N"/>
    <property type="match status" value="1"/>
</dbReference>
<dbReference type="GO" id="GO:0006368">
    <property type="term" value="P:transcription elongation by RNA polymerase II"/>
    <property type="evidence" value="ECO:0007669"/>
    <property type="project" value="InterPro"/>
</dbReference>
<evidence type="ECO:0000256" key="9">
    <source>
        <dbReference type="ARBA" id="ARBA00022917"/>
    </source>
</evidence>
<dbReference type="PANTHER" id="PTHR13227">
    <property type="entry name" value="EUKARYOTIC TRANSLATION INITIATION FACTOR 2A"/>
    <property type="match status" value="1"/>
</dbReference>